<dbReference type="InterPro" id="IPR019734">
    <property type="entry name" value="TPR_rpt"/>
</dbReference>
<dbReference type="SUPFAM" id="SSF48452">
    <property type="entry name" value="TPR-like"/>
    <property type="match status" value="2"/>
</dbReference>
<dbReference type="PRINTS" id="PR00364">
    <property type="entry name" value="DISEASERSIST"/>
</dbReference>
<dbReference type="Pfam" id="PF03704">
    <property type="entry name" value="BTAD"/>
    <property type="match status" value="1"/>
</dbReference>
<dbReference type="PROSITE" id="PS51755">
    <property type="entry name" value="OMPR_PHOB"/>
    <property type="match status" value="1"/>
</dbReference>
<dbReference type="InterPro" id="IPR051677">
    <property type="entry name" value="AfsR-DnrI-RedD_regulator"/>
</dbReference>
<dbReference type="Gene3D" id="1.10.10.10">
    <property type="entry name" value="Winged helix-like DNA-binding domain superfamily/Winged helix DNA-binding domain"/>
    <property type="match status" value="1"/>
</dbReference>
<keyword evidence="10" id="KW-1185">Reference proteome</keyword>
<evidence type="ECO:0000256" key="5">
    <source>
        <dbReference type="PROSITE-ProRule" id="PRU00339"/>
    </source>
</evidence>
<dbReference type="Proteomes" id="UP000323454">
    <property type="component" value="Unassembled WGS sequence"/>
</dbReference>
<accession>A0A5B2WR08</accession>
<feature type="DNA-binding region" description="OmpR/PhoB-type" evidence="6">
    <location>
        <begin position="1"/>
        <end position="92"/>
    </location>
</feature>
<dbReference type="SMART" id="SM00028">
    <property type="entry name" value="TPR"/>
    <property type="match status" value="6"/>
</dbReference>
<dbReference type="GO" id="GO:0000160">
    <property type="term" value="P:phosphorelay signal transduction system"/>
    <property type="evidence" value="ECO:0007669"/>
    <property type="project" value="InterPro"/>
</dbReference>
<keyword evidence="2" id="KW-0805">Transcription regulation</keyword>
<keyword evidence="5" id="KW-0802">TPR repeat</keyword>
<gene>
    <name evidence="9" type="ORF">F0L68_33670</name>
</gene>
<dbReference type="GO" id="GO:0003677">
    <property type="term" value="F:DNA binding"/>
    <property type="evidence" value="ECO:0007669"/>
    <property type="project" value="UniProtKB-UniRule"/>
</dbReference>
<feature type="repeat" description="TPR" evidence="5">
    <location>
        <begin position="802"/>
        <end position="835"/>
    </location>
</feature>
<dbReference type="EMBL" id="VUOB01000068">
    <property type="protein sequence ID" value="KAA2253102.1"/>
    <property type="molecule type" value="Genomic_DNA"/>
</dbReference>
<evidence type="ECO:0000256" key="7">
    <source>
        <dbReference type="SAM" id="MobiDB-lite"/>
    </source>
</evidence>
<dbReference type="SMART" id="SM00862">
    <property type="entry name" value="Trans_reg_C"/>
    <property type="match status" value="1"/>
</dbReference>
<dbReference type="PANTHER" id="PTHR35807:SF1">
    <property type="entry name" value="TRANSCRIPTIONAL REGULATOR REDD"/>
    <property type="match status" value="1"/>
</dbReference>
<sequence>MQFRILGPLELVSDGQSVRVAGTRQQKLLALLLLNVNRVVPVDRLIDELWDTPPQSARQQVHNSIGNLRRTIGTYSGDAAIVWTEAGYRLEAPEELIDMHPFSARVGAAGRAAAANQVPTAIELLRTALDIWHGDALTGLTGALIESAAAKLNEQRLVAIEDLMALRLQNRESATVVSELQELVAEHPLRESFRITLMRALYLSGRQADALAVYDQGRRLLADELGLDPSANLQRAHADVLNGVQIELPSTTSATAGSPAPDSGTGTAPARSYLPHDTSDFSGRSTELLKLLGDARTASPTALTISAVDGMGGVGKTTLAVHLGHEISEEYPDGHYFIDLRGFTSGADPVTAELALDALLGDSGMLPELIPSNVESKSAAWRSRVSGQRILLILDNATDASHVRPLLPGTAGALVVVTSRRKLSALEGALALSLDVMPQEDAVALFEKVVGTERCRREPDAVASAIELCGHLPLAIRIAAARLRDRASWSVADLVDRLADHAQRVRFLRIDDRCVMTALRVSYRYLSPEQQRVFRLLSLHPGGDFDAYVAAALADLPIARTDDCLDALFDANLLKQNTTGRFYFHDLIRDCSQELLTEVESDAERNDAVGRMFDYYLHTAHTLSAGLHNVIYDEAPQVDRVPEEIRSADSLADAVNILNEEYRNLVAITQLAIDEGWHRQAWQLVCTLQPYLETRNYGGSSYALFQGGAQAARAASDLRGESSCLRGLVAVCRYLKSTAEARSHLARSLELTKQVGDTRSETAQLVQLGNLYLYEDQLEEARAIFREAEPLTEQDPSGFLRASVAINLGVIARDLGEYDQALDSLRGAVMLISSDNPDSLVFTMWSIGTVLHLLGEHDQALREFTLGLHTSRENKLERGEALAFVGLAGVNRSLGNLDESLKQGRLALTLARSHDLRATECEALNALGETTVAMRDAARAEQVFDQARERARQYGFARYEARAMDGFAHAALLRGDLNGARRYWEEATKRYPRGIADAQYAARHLVSLRGNENTTCFRCETTSSSSPHRLRPQPLTQ</sequence>
<dbReference type="SUPFAM" id="SSF52540">
    <property type="entry name" value="P-loop containing nucleoside triphosphate hydrolases"/>
    <property type="match status" value="1"/>
</dbReference>
<keyword evidence="4" id="KW-0804">Transcription</keyword>
<comment type="similarity">
    <text evidence="1">Belongs to the AfsR/DnrI/RedD regulatory family.</text>
</comment>
<reference evidence="9 10" key="2">
    <citation type="submission" date="2019-09" db="EMBL/GenBank/DDBJ databases">
        <authorList>
            <person name="Jin C."/>
        </authorList>
    </citation>
    <scope>NUCLEOTIDE SEQUENCE [LARGE SCALE GENOMIC DNA]</scope>
    <source>
        <strain evidence="9 10">AN110305</strain>
    </source>
</reference>
<evidence type="ECO:0000256" key="1">
    <source>
        <dbReference type="ARBA" id="ARBA00005820"/>
    </source>
</evidence>
<dbReference type="GO" id="GO:0043531">
    <property type="term" value="F:ADP binding"/>
    <property type="evidence" value="ECO:0007669"/>
    <property type="project" value="InterPro"/>
</dbReference>
<evidence type="ECO:0000256" key="6">
    <source>
        <dbReference type="PROSITE-ProRule" id="PRU01091"/>
    </source>
</evidence>
<dbReference type="InterPro" id="IPR005158">
    <property type="entry name" value="BTAD"/>
</dbReference>
<proteinExistence type="inferred from homology"/>
<evidence type="ECO:0000259" key="8">
    <source>
        <dbReference type="PROSITE" id="PS51755"/>
    </source>
</evidence>
<dbReference type="InterPro" id="IPR036388">
    <property type="entry name" value="WH-like_DNA-bd_sf"/>
</dbReference>
<protein>
    <recommendedName>
        <fullName evidence="8">OmpR/PhoB-type domain-containing protein</fullName>
    </recommendedName>
</protein>
<reference evidence="9 10" key="1">
    <citation type="submission" date="2019-09" db="EMBL/GenBank/DDBJ databases">
        <title>Goodfellowia gen. nov., a new genus of the Pseudonocardineae related to Actinoalloteichus, containing Goodfellowia coeruleoviolacea gen. nov., comb. nov. gen. nov., comb. nov.</title>
        <authorList>
            <person name="Labeda D."/>
        </authorList>
    </citation>
    <scope>NUCLEOTIDE SEQUENCE [LARGE SCALE GENOMIC DNA]</scope>
    <source>
        <strain evidence="9 10">AN110305</strain>
    </source>
</reference>
<feature type="repeat" description="TPR" evidence="5">
    <location>
        <begin position="762"/>
        <end position="795"/>
    </location>
</feature>
<evidence type="ECO:0000313" key="9">
    <source>
        <dbReference type="EMBL" id="KAA2253102.1"/>
    </source>
</evidence>
<dbReference type="PANTHER" id="PTHR35807">
    <property type="entry name" value="TRANSCRIPTIONAL REGULATOR REDD-RELATED"/>
    <property type="match status" value="1"/>
</dbReference>
<organism evidence="9 10">
    <name type="scientific">Solihabitans fulvus</name>
    <dbReference type="NCBI Taxonomy" id="1892852"/>
    <lineage>
        <taxon>Bacteria</taxon>
        <taxon>Bacillati</taxon>
        <taxon>Actinomycetota</taxon>
        <taxon>Actinomycetes</taxon>
        <taxon>Pseudonocardiales</taxon>
        <taxon>Pseudonocardiaceae</taxon>
        <taxon>Solihabitans</taxon>
    </lineage>
</organism>
<dbReference type="Gene3D" id="1.25.40.10">
    <property type="entry name" value="Tetratricopeptide repeat domain"/>
    <property type="match status" value="3"/>
</dbReference>
<dbReference type="OrthoDB" id="581105at2"/>
<evidence type="ECO:0000256" key="3">
    <source>
        <dbReference type="ARBA" id="ARBA00023125"/>
    </source>
</evidence>
<dbReference type="InterPro" id="IPR011990">
    <property type="entry name" value="TPR-like_helical_dom_sf"/>
</dbReference>
<dbReference type="GO" id="GO:0006355">
    <property type="term" value="P:regulation of DNA-templated transcription"/>
    <property type="evidence" value="ECO:0007669"/>
    <property type="project" value="InterPro"/>
</dbReference>
<feature type="region of interest" description="Disordered" evidence="7">
    <location>
        <begin position="251"/>
        <end position="279"/>
    </location>
</feature>
<dbReference type="InterPro" id="IPR027417">
    <property type="entry name" value="P-loop_NTPase"/>
</dbReference>
<dbReference type="Pfam" id="PF00486">
    <property type="entry name" value="Trans_reg_C"/>
    <property type="match status" value="1"/>
</dbReference>
<dbReference type="Gene3D" id="3.40.50.300">
    <property type="entry name" value="P-loop containing nucleotide triphosphate hydrolases"/>
    <property type="match status" value="1"/>
</dbReference>
<evidence type="ECO:0000256" key="4">
    <source>
        <dbReference type="ARBA" id="ARBA00023163"/>
    </source>
</evidence>
<feature type="domain" description="OmpR/PhoB-type" evidence="8">
    <location>
        <begin position="1"/>
        <end position="92"/>
    </location>
</feature>
<keyword evidence="3 6" id="KW-0238">DNA-binding</keyword>
<dbReference type="CDD" id="cd15831">
    <property type="entry name" value="BTAD"/>
    <property type="match status" value="1"/>
</dbReference>
<comment type="caution">
    <text evidence="9">The sequence shown here is derived from an EMBL/GenBank/DDBJ whole genome shotgun (WGS) entry which is preliminary data.</text>
</comment>
<evidence type="ECO:0000256" key="2">
    <source>
        <dbReference type="ARBA" id="ARBA00023015"/>
    </source>
</evidence>
<dbReference type="SUPFAM" id="SSF46894">
    <property type="entry name" value="C-terminal effector domain of the bipartite response regulators"/>
    <property type="match status" value="1"/>
</dbReference>
<dbReference type="InterPro" id="IPR016032">
    <property type="entry name" value="Sig_transdc_resp-reg_C-effctor"/>
</dbReference>
<dbReference type="AlphaFoldDB" id="A0A5B2WR08"/>
<dbReference type="InterPro" id="IPR001867">
    <property type="entry name" value="OmpR/PhoB-type_DNA-bd"/>
</dbReference>
<dbReference type="PROSITE" id="PS50005">
    <property type="entry name" value="TPR"/>
    <property type="match status" value="2"/>
</dbReference>
<dbReference type="SMART" id="SM01043">
    <property type="entry name" value="BTAD"/>
    <property type="match status" value="1"/>
</dbReference>
<evidence type="ECO:0000313" key="10">
    <source>
        <dbReference type="Proteomes" id="UP000323454"/>
    </source>
</evidence>
<name>A0A5B2WR08_9PSEU</name>